<evidence type="ECO:0000256" key="1">
    <source>
        <dbReference type="SAM" id="MobiDB-lite"/>
    </source>
</evidence>
<dbReference type="EMBL" id="KN120972">
    <property type="protein sequence ID" value="KFO37273.1"/>
    <property type="molecule type" value="Genomic_DNA"/>
</dbReference>
<organism evidence="2 3">
    <name type="scientific">Fukomys damarensis</name>
    <name type="common">Damaraland mole rat</name>
    <name type="synonym">Cryptomys damarensis</name>
    <dbReference type="NCBI Taxonomy" id="885580"/>
    <lineage>
        <taxon>Eukaryota</taxon>
        <taxon>Metazoa</taxon>
        <taxon>Chordata</taxon>
        <taxon>Craniata</taxon>
        <taxon>Vertebrata</taxon>
        <taxon>Euteleostomi</taxon>
        <taxon>Mammalia</taxon>
        <taxon>Eutheria</taxon>
        <taxon>Euarchontoglires</taxon>
        <taxon>Glires</taxon>
        <taxon>Rodentia</taxon>
        <taxon>Hystricomorpha</taxon>
        <taxon>Bathyergidae</taxon>
        <taxon>Fukomys</taxon>
    </lineage>
</organism>
<evidence type="ECO:0000313" key="2">
    <source>
        <dbReference type="EMBL" id="KFO37273.1"/>
    </source>
</evidence>
<reference evidence="2 3" key="1">
    <citation type="submission" date="2013-11" db="EMBL/GenBank/DDBJ databases">
        <title>The Damaraland mole rat (Fukomys damarensis) genome and evolution of African mole rats.</title>
        <authorList>
            <person name="Gladyshev V.N."/>
            <person name="Fang X."/>
        </authorList>
    </citation>
    <scope>NUCLEOTIDE SEQUENCE [LARGE SCALE GENOMIC DNA]</scope>
    <source>
        <tissue evidence="2">Liver</tissue>
    </source>
</reference>
<proteinExistence type="predicted"/>
<accession>A0A091E3K8</accession>
<sequence>MASLKPRARNTSVVQNPERTKKAETGMPGRGGKLHRERSATASEAALHNLSVKGGAEHILEITRPVPPG</sequence>
<evidence type="ECO:0000313" key="3">
    <source>
        <dbReference type="Proteomes" id="UP000028990"/>
    </source>
</evidence>
<gene>
    <name evidence="2" type="ORF">H920_01314</name>
</gene>
<protein>
    <submittedName>
        <fullName evidence="2">Uncharacterized protein</fullName>
    </submittedName>
</protein>
<dbReference type="AlphaFoldDB" id="A0A091E3K8"/>
<name>A0A091E3K8_FUKDA</name>
<keyword evidence="3" id="KW-1185">Reference proteome</keyword>
<dbReference type="Proteomes" id="UP000028990">
    <property type="component" value="Unassembled WGS sequence"/>
</dbReference>
<feature type="region of interest" description="Disordered" evidence="1">
    <location>
        <begin position="1"/>
        <end position="41"/>
    </location>
</feature>